<reference evidence="2" key="1">
    <citation type="submission" date="2020-10" db="EMBL/GenBank/DDBJ databases">
        <authorList>
            <person name="Gilroy R."/>
        </authorList>
    </citation>
    <scope>NUCLEOTIDE SEQUENCE</scope>
    <source>
        <strain evidence="2">CHK123-3438</strain>
    </source>
</reference>
<organism evidence="2 3">
    <name type="scientific">Candidatus Caccovicinus merdipullorum</name>
    <dbReference type="NCBI Taxonomy" id="2840724"/>
    <lineage>
        <taxon>Bacteria</taxon>
        <taxon>Bacillati</taxon>
        <taxon>Bacillota</taxon>
        <taxon>Clostridia</taxon>
        <taxon>Eubacteriales</taxon>
        <taxon>Candidatus Caccovicinus</taxon>
    </lineage>
</organism>
<comment type="caution">
    <text evidence="2">The sequence shown here is derived from an EMBL/GenBank/DDBJ whole genome shotgun (WGS) entry which is preliminary data.</text>
</comment>
<gene>
    <name evidence="2" type="ORF">IAB60_08245</name>
</gene>
<proteinExistence type="predicted"/>
<dbReference type="AlphaFoldDB" id="A0A9D1GJS0"/>
<evidence type="ECO:0000313" key="2">
    <source>
        <dbReference type="EMBL" id="HIT42068.1"/>
    </source>
</evidence>
<evidence type="ECO:0000313" key="3">
    <source>
        <dbReference type="Proteomes" id="UP000886860"/>
    </source>
</evidence>
<dbReference type="InterPro" id="IPR001387">
    <property type="entry name" value="Cro/C1-type_HTH"/>
</dbReference>
<protein>
    <submittedName>
        <fullName evidence="2">Helix-turn-helix transcriptional regulator</fullName>
    </submittedName>
</protein>
<dbReference type="Proteomes" id="UP000886860">
    <property type="component" value="Unassembled WGS sequence"/>
</dbReference>
<name>A0A9D1GJS0_9FIRM</name>
<evidence type="ECO:0000259" key="1">
    <source>
        <dbReference type="Pfam" id="PF13443"/>
    </source>
</evidence>
<sequence>MIQYDPFWKTLKQSSETTYTLITKHNISSATIDRLRKNQPITTTTMNDLCRILNCDVKDIAVYVSSDQDQCL</sequence>
<feature type="domain" description="HTH cro/C1-type" evidence="1">
    <location>
        <begin position="8"/>
        <end position="64"/>
    </location>
</feature>
<accession>A0A9D1GJS0</accession>
<dbReference type="EMBL" id="DVKS01000141">
    <property type="protein sequence ID" value="HIT42068.1"/>
    <property type="molecule type" value="Genomic_DNA"/>
</dbReference>
<dbReference type="Pfam" id="PF13443">
    <property type="entry name" value="HTH_26"/>
    <property type="match status" value="1"/>
</dbReference>
<reference evidence="2" key="2">
    <citation type="journal article" date="2021" name="PeerJ">
        <title>Extensive microbial diversity within the chicken gut microbiome revealed by metagenomics and culture.</title>
        <authorList>
            <person name="Gilroy R."/>
            <person name="Ravi A."/>
            <person name="Getino M."/>
            <person name="Pursley I."/>
            <person name="Horton D.L."/>
            <person name="Alikhan N.F."/>
            <person name="Baker D."/>
            <person name="Gharbi K."/>
            <person name="Hall N."/>
            <person name="Watson M."/>
            <person name="Adriaenssens E.M."/>
            <person name="Foster-Nyarko E."/>
            <person name="Jarju S."/>
            <person name="Secka A."/>
            <person name="Antonio M."/>
            <person name="Oren A."/>
            <person name="Chaudhuri R.R."/>
            <person name="La Ragione R."/>
            <person name="Hildebrand F."/>
            <person name="Pallen M.J."/>
        </authorList>
    </citation>
    <scope>NUCLEOTIDE SEQUENCE</scope>
    <source>
        <strain evidence="2">CHK123-3438</strain>
    </source>
</reference>